<evidence type="ECO:0000256" key="7">
    <source>
        <dbReference type="SAM" id="MobiDB-lite"/>
    </source>
</evidence>
<keyword evidence="2 5" id="KW-0689">Ribosomal protein</keyword>
<dbReference type="InterPro" id="IPR018265">
    <property type="entry name" value="Ribosomal_bL35_CS"/>
</dbReference>
<dbReference type="PANTHER" id="PTHR33343:SF1">
    <property type="entry name" value="LARGE RIBOSOMAL SUBUNIT PROTEIN BL35M"/>
    <property type="match status" value="1"/>
</dbReference>
<dbReference type="InterPro" id="IPR001706">
    <property type="entry name" value="Ribosomal_bL35"/>
</dbReference>
<feature type="compositionally biased region" description="Basic residues" evidence="7">
    <location>
        <begin position="36"/>
        <end position="45"/>
    </location>
</feature>
<dbReference type="AlphaFoldDB" id="A0A437S9P7"/>
<proteinExistence type="inferred from homology"/>
<comment type="similarity">
    <text evidence="1 5 6">Belongs to the bacterial ribosomal protein bL35 family.</text>
</comment>
<comment type="caution">
    <text evidence="8">The sequence shown here is derived from an EMBL/GenBank/DDBJ whole genome shotgun (WGS) entry which is preliminary data.</text>
</comment>
<dbReference type="HAMAP" id="MF_00514">
    <property type="entry name" value="Ribosomal_bL35"/>
    <property type="match status" value="1"/>
</dbReference>
<name>A0A437S9P7_9FIRM</name>
<dbReference type="GO" id="GO:0022625">
    <property type="term" value="C:cytosolic large ribosomal subunit"/>
    <property type="evidence" value="ECO:0007669"/>
    <property type="project" value="TreeGrafter"/>
</dbReference>
<evidence type="ECO:0000256" key="5">
    <source>
        <dbReference type="HAMAP-Rule" id="MF_00514"/>
    </source>
</evidence>
<dbReference type="OrthoDB" id="47476at2"/>
<evidence type="ECO:0000313" key="8">
    <source>
        <dbReference type="EMBL" id="RVU55850.1"/>
    </source>
</evidence>
<dbReference type="InterPro" id="IPR037229">
    <property type="entry name" value="Ribosomal_bL35_sf"/>
</dbReference>
<evidence type="ECO:0000256" key="1">
    <source>
        <dbReference type="ARBA" id="ARBA00006598"/>
    </source>
</evidence>
<dbReference type="PRINTS" id="PR00064">
    <property type="entry name" value="RIBOSOMALL35"/>
</dbReference>
<accession>A0A437S9P7</accession>
<dbReference type="GO" id="GO:0003735">
    <property type="term" value="F:structural constituent of ribosome"/>
    <property type="evidence" value="ECO:0007669"/>
    <property type="project" value="InterPro"/>
</dbReference>
<dbReference type="EMBL" id="RLIH01000001">
    <property type="protein sequence ID" value="RVU55850.1"/>
    <property type="molecule type" value="Genomic_DNA"/>
</dbReference>
<evidence type="ECO:0000313" key="9">
    <source>
        <dbReference type="Proteomes" id="UP000288812"/>
    </source>
</evidence>
<dbReference type="PROSITE" id="PS00936">
    <property type="entry name" value="RIBOSOMAL_L35"/>
    <property type="match status" value="1"/>
</dbReference>
<evidence type="ECO:0000256" key="6">
    <source>
        <dbReference type="RuleBase" id="RU000568"/>
    </source>
</evidence>
<dbReference type="Proteomes" id="UP000288812">
    <property type="component" value="Unassembled WGS sequence"/>
</dbReference>
<protein>
    <recommendedName>
        <fullName evidence="4 5">Large ribosomal subunit protein bL35</fullName>
    </recommendedName>
</protein>
<feature type="region of interest" description="Disordered" evidence="7">
    <location>
        <begin position="1"/>
        <end position="48"/>
    </location>
</feature>
<dbReference type="SUPFAM" id="SSF143034">
    <property type="entry name" value="L35p-like"/>
    <property type="match status" value="1"/>
</dbReference>
<dbReference type="Pfam" id="PF01632">
    <property type="entry name" value="Ribosomal_L35p"/>
    <property type="match status" value="1"/>
</dbReference>
<dbReference type="Gene3D" id="4.10.410.60">
    <property type="match status" value="1"/>
</dbReference>
<gene>
    <name evidence="5" type="primary">rpmI</name>
    <name evidence="8" type="ORF">EF514_01160</name>
</gene>
<sequence length="67" mass="7716">MPKMKTHKGSQKRFKLNKNGKIKRSCAGMNHNASSKTKKQKKHLQKGAYVDKENIKTVKQMLVYKKG</sequence>
<evidence type="ECO:0000256" key="4">
    <source>
        <dbReference type="ARBA" id="ARBA00071664"/>
    </source>
</evidence>
<reference evidence="8 9" key="1">
    <citation type="submission" date="2018-11" db="EMBL/GenBank/DDBJ databases">
        <title>Genome sequencing and assembly of Anaerosphaera sp. nov., GS7-6-2.</title>
        <authorList>
            <person name="Rettenmaier R."/>
            <person name="Liebl W."/>
            <person name="Zverlov V."/>
        </authorList>
    </citation>
    <scope>NUCLEOTIDE SEQUENCE [LARGE SCALE GENOMIC DNA]</scope>
    <source>
        <strain evidence="8 9">GS7-6-2</strain>
    </source>
</reference>
<keyword evidence="3 5" id="KW-0687">Ribonucleoprotein</keyword>
<dbReference type="NCBIfam" id="TIGR00001">
    <property type="entry name" value="rpmI_bact"/>
    <property type="match status" value="1"/>
</dbReference>
<evidence type="ECO:0000256" key="2">
    <source>
        <dbReference type="ARBA" id="ARBA00022980"/>
    </source>
</evidence>
<dbReference type="GO" id="GO:0006412">
    <property type="term" value="P:translation"/>
    <property type="evidence" value="ECO:0007669"/>
    <property type="project" value="UniProtKB-UniRule"/>
</dbReference>
<feature type="compositionally biased region" description="Basic residues" evidence="7">
    <location>
        <begin position="1"/>
        <end position="24"/>
    </location>
</feature>
<organism evidence="8 9">
    <name type="scientific">Anaerosphaera multitolerans</name>
    <dbReference type="NCBI Taxonomy" id="2487351"/>
    <lineage>
        <taxon>Bacteria</taxon>
        <taxon>Bacillati</taxon>
        <taxon>Bacillota</taxon>
        <taxon>Tissierellia</taxon>
        <taxon>Tissierellales</taxon>
        <taxon>Peptoniphilaceae</taxon>
        <taxon>Anaerosphaera</taxon>
    </lineage>
</organism>
<dbReference type="RefSeq" id="WP_127722964.1">
    <property type="nucleotide sequence ID" value="NZ_RLIH01000001.1"/>
</dbReference>
<dbReference type="InterPro" id="IPR021137">
    <property type="entry name" value="Ribosomal_bL35-like"/>
</dbReference>
<evidence type="ECO:0000256" key="3">
    <source>
        <dbReference type="ARBA" id="ARBA00023274"/>
    </source>
</evidence>
<dbReference type="PANTHER" id="PTHR33343">
    <property type="entry name" value="54S RIBOSOMAL PROTEIN BL35M"/>
    <property type="match status" value="1"/>
</dbReference>
<dbReference type="FunFam" id="4.10.410.60:FF:000001">
    <property type="entry name" value="50S ribosomal protein L35"/>
    <property type="match status" value="1"/>
</dbReference>
<keyword evidence="9" id="KW-1185">Reference proteome</keyword>